<gene>
    <name evidence="2" type="ORF">F0357_02405</name>
</gene>
<dbReference type="InterPro" id="IPR038714">
    <property type="entry name" value="YfeY-like_sf"/>
</dbReference>
<dbReference type="Gene3D" id="2.60.460.10">
    <property type="entry name" value="protein yfey like domain"/>
    <property type="match status" value="1"/>
</dbReference>
<reference evidence="2 3" key="1">
    <citation type="submission" date="2019-09" db="EMBL/GenBank/DDBJ databases">
        <title>Segnochrobactrum spirostomi gen. nov., sp. nov., isolated from the ciliate Spirostomum cf. yagiui and description of a novel family, Segnochrobactraceae fam. nov. within the order Rhizobiales of the class Alphaproteobacteria.</title>
        <authorList>
            <person name="Akter S."/>
            <person name="Shazib S.U.A."/>
            <person name="Shin M.K."/>
        </authorList>
    </citation>
    <scope>NUCLEOTIDE SEQUENCE [LARGE SCALE GENOMIC DNA]</scope>
    <source>
        <strain evidence="2 3">Sp-1</strain>
    </source>
</reference>
<dbReference type="AlphaFoldDB" id="A0A6A7XYM9"/>
<organism evidence="2 3">
    <name type="scientific">Segnochrobactrum spirostomi</name>
    <dbReference type="NCBI Taxonomy" id="2608987"/>
    <lineage>
        <taxon>Bacteria</taxon>
        <taxon>Pseudomonadati</taxon>
        <taxon>Pseudomonadota</taxon>
        <taxon>Alphaproteobacteria</taxon>
        <taxon>Hyphomicrobiales</taxon>
        <taxon>Segnochrobactraceae</taxon>
        <taxon>Segnochrobactrum</taxon>
    </lineage>
</organism>
<evidence type="ECO:0000256" key="1">
    <source>
        <dbReference type="SAM" id="SignalP"/>
    </source>
</evidence>
<feature type="signal peptide" evidence="1">
    <location>
        <begin position="1"/>
        <end position="15"/>
    </location>
</feature>
<dbReference type="Pfam" id="PF06572">
    <property type="entry name" value="DUF1131"/>
    <property type="match status" value="1"/>
</dbReference>
<comment type="caution">
    <text evidence="2">The sequence shown here is derived from an EMBL/GenBank/DDBJ whole genome shotgun (WGS) entry which is preliminary data.</text>
</comment>
<accession>A0A6A7XYM9</accession>
<keyword evidence="1" id="KW-0732">Signal</keyword>
<dbReference type="EMBL" id="VWNA01000001">
    <property type="protein sequence ID" value="MQT11543.1"/>
    <property type="molecule type" value="Genomic_DNA"/>
</dbReference>
<dbReference type="RefSeq" id="WP_153478344.1">
    <property type="nucleotide sequence ID" value="NZ_VWNA01000001.1"/>
</dbReference>
<name>A0A6A7XYM9_9HYPH</name>
<proteinExistence type="predicted"/>
<evidence type="ECO:0000313" key="3">
    <source>
        <dbReference type="Proteomes" id="UP000332515"/>
    </source>
</evidence>
<keyword evidence="3" id="KW-1185">Reference proteome</keyword>
<protein>
    <submittedName>
        <fullName evidence="2">DUF1131 family protein</fullName>
    </submittedName>
</protein>
<sequence>MWRKLIICTSFLALAACSSDEPQRADVAEHVSAPLFRITPRSAGPVNAGTPYSSKALQALLPGFEVRPIETAVEHTTLPAFAAFSNGLQVAQFLKGSDGKVGQVFGVSDRIVGPNGERIGMTISQLRINRASCRMGQDLWTDMAICPAHGTSNISLVFAVPGYRGPLDQLPPPDELKDAILQRIVWKAA</sequence>
<evidence type="ECO:0000313" key="2">
    <source>
        <dbReference type="EMBL" id="MQT11543.1"/>
    </source>
</evidence>
<dbReference type="PROSITE" id="PS51257">
    <property type="entry name" value="PROKAR_LIPOPROTEIN"/>
    <property type="match status" value="1"/>
</dbReference>
<dbReference type="Proteomes" id="UP000332515">
    <property type="component" value="Unassembled WGS sequence"/>
</dbReference>
<feature type="chain" id="PRO_5025476932" evidence="1">
    <location>
        <begin position="16"/>
        <end position="189"/>
    </location>
</feature>
<dbReference type="InterPro" id="IPR010938">
    <property type="entry name" value="DUF1131"/>
</dbReference>